<name>A0ABP0EK13_9ASCO</name>
<dbReference type="CDD" id="cd18139">
    <property type="entry name" value="HLD_clamp_RarA"/>
    <property type="match status" value="1"/>
</dbReference>
<evidence type="ECO:0000256" key="1">
    <source>
        <dbReference type="SAM" id="MobiDB-lite"/>
    </source>
</evidence>
<organism evidence="3 4">
    <name type="scientific">[Candida] anglica</name>
    <dbReference type="NCBI Taxonomy" id="148631"/>
    <lineage>
        <taxon>Eukaryota</taxon>
        <taxon>Fungi</taxon>
        <taxon>Dikarya</taxon>
        <taxon>Ascomycota</taxon>
        <taxon>Saccharomycotina</taxon>
        <taxon>Pichiomycetes</taxon>
        <taxon>Debaryomycetaceae</taxon>
        <taxon>Kurtzmaniella</taxon>
    </lineage>
</organism>
<keyword evidence="4" id="KW-1185">Reference proteome</keyword>
<dbReference type="PANTHER" id="PTHR13779">
    <property type="entry name" value="WERNER HELICASE-INTERACTING PROTEIN 1 FAMILY MEMBER"/>
    <property type="match status" value="1"/>
</dbReference>
<feature type="compositionally biased region" description="Low complexity" evidence="1">
    <location>
        <begin position="31"/>
        <end position="40"/>
    </location>
</feature>
<dbReference type="EMBL" id="OZ004260">
    <property type="protein sequence ID" value="CAK7920712.1"/>
    <property type="molecule type" value="Genomic_DNA"/>
</dbReference>
<dbReference type="PANTHER" id="PTHR13779:SF7">
    <property type="entry name" value="ATPASE WRNIP1"/>
    <property type="match status" value="1"/>
</dbReference>
<dbReference type="SUPFAM" id="SSF52540">
    <property type="entry name" value="P-loop containing nucleoside triphosphate hydrolases"/>
    <property type="match status" value="1"/>
</dbReference>
<dbReference type="Gene3D" id="1.10.8.60">
    <property type="match status" value="1"/>
</dbReference>
<dbReference type="Gene3D" id="3.40.50.300">
    <property type="entry name" value="P-loop containing nucleotide triphosphate hydrolases"/>
    <property type="match status" value="1"/>
</dbReference>
<dbReference type="InterPro" id="IPR027417">
    <property type="entry name" value="P-loop_NTPase"/>
</dbReference>
<feature type="region of interest" description="Disordered" evidence="1">
    <location>
        <begin position="1"/>
        <end position="40"/>
    </location>
</feature>
<dbReference type="SMART" id="SM00382">
    <property type="entry name" value="AAA"/>
    <property type="match status" value="1"/>
</dbReference>
<dbReference type="Pfam" id="PF00004">
    <property type="entry name" value="AAA"/>
    <property type="match status" value="1"/>
</dbReference>
<dbReference type="Proteomes" id="UP001497600">
    <property type="component" value="Chromosome H"/>
</dbReference>
<feature type="compositionally biased region" description="Acidic residues" evidence="1">
    <location>
        <begin position="9"/>
        <end position="20"/>
    </location>
</feature>
<reference evidence="3 4" key="1">
    <citation type="submission" date="2024-01" db="EMBL/GenBank/DDBJ databases">
        <authorList>
            <consortium name="Genoscope - CEA"/>
            <person name="William W."/>
        </authorList>
    </citation>
    <scope>NUCLEOTIDE SEQUENCE [LARGE SCALE GENOMIC DNA]</scope>
    <source>
        <strain evidence="3 4">29B2s-10</strain>
    </source>
</reference>
<dbReference type="CDD" id="cd00009">
    <property type="entry name" value="AAA"/>
    <property type="match status" value="1"/>
</dbReference>
<proteinExistence type="predicted"/>
<feature type="compositionally biased region" description="Polar residues" evidence="1">
    <location>
        <begin position="428"/>
        <end position="437"/>
    </location>
</feature>
<dbReference type="InterPro" id="IPR051314">
    <property type="entry name" value="AAA_ATPase_RarA/MGS1/WRNIP1"/>
</dbReference>
<gene>
    <name evidence="3" type="ORF">CAAN4_H05578</name>
</gene>
<feature type="region of interest" description="Disordered" evidence="1">
    <location>
        <begin position="421"/>
        <end position="453"/>
    </location>
</feature>
<dbReference type="InterPro" id="IPR003593">
    <property type="entry name" value="AAA+_ATPase"/>
</dbReference>
<sequence>MNSQPFSADVEDKEDQDENLEDTKQGMDVDTTGLNTTTSTLESVNQISDLVSSPQSDHLHSEKDTHVFDTLETMEVTSESSIGSGIESEDEPDLIHEDDILSSFNNPLAELVRPTDLKSYVGQEHLINDGNGSIKNFIRLGYLPSMILHGPPGVGKTTIASILARETKYVFLELSATNGTVADLKRISRDIENENSRRQAMKQDTMKVVLFIDEIHRFSTTQQDFLLPYIENGQFVFIGATSVNPKSRIRRAILSRCQIFQLKSLTNADLVRVIKRAILFENIRRRCSHRIKFIELETSAIDLIVSRCKGDSRSAINMVELISGHVSGSDTTYTVGDHNPVHVTCETVVNILRNNRENVSGLKDQRNLNLLLKLFDSLKNVSRRRILHHIEIDKDEVSTDIDEDDKESIVGDGNKYDEIEEGEDITEPTKNTASESMSPCPRVVTSSQTTIPPDKLQESSQVVFNESQIVSQSSIKEVQVQSHNAKLNNEPHRRKLSGNSKVIKRRRAGSSTKFTKLLSKYPIDELLLKVQNSDDSDISDNDELSCDSEEVGIADQFSDTDRYTFLATYQTNWLIERGESPLFLLKQLILFTCLYPDCKVLPLPEITSMIKVLKHTSADPRKVLANLVHRITRARQLPIKDAYHDPVRRLKAIKSYCVQEFAEVKVGTEHIMSPDLPISYEQSVVDDLTVQLDFGTTPESDTFPVLPILDFDPMEHGDLQVVDF</sequence>
<protein>
    <recommendedName>
        <fullName evidence="2">AAA+ ATPase domain-containing protein</fullName>
    </recommendedName>
</protein>
<evidence type="ECO:0000259" key="2">
    <source>
        <dbReference type="SMART" id="SM00382"/>
    </source>
</evidence>
<accession>A0ABP0EK13</accession>
<evidence type="ECO:0000313" key="4">
    <source>
        <dbReference type="Proteomes" id="UP001497600"/>
    </source>
</evidence>
<dbReference type="InterPro" id="IPR003959">
    <property type="entry name" value="ATPase_AAA_core"/>
</dbReference>
<evidence type="ECO:0000313" key="3">
    <source>
        <dbReference type="EMBL" id="CAK7920712.1"/>
    </source>
</evidence>
<feature type="domain" description="AAA+ ATPase" evidence="2">
    <location>
        <begin position="142"/>
        <end position="265"/>
    </location>
</feature>